<proteinExistence type="predicted"/>
<gene>
    <name evidence="1" type="ORF">L1987_73999</name>
</gene>
<dbReference type="EMBL" id="CM042042">
    <property type="protein sequence ID" value="KAI3703804.1"/>
    <property type="molecule type" value="Genomic_DNA"/>
</dbReference>
<reference evidence="2" key="1">
    <citation type="journal article" date="2022" name="Mol. Ecol. Resour.">
        <title>The genomes of chicory, endive, great burdock and yacon provide insights into Asteraceae palaeo-polyploidization history and plant inulin production.</title>
        <authorList>
            <person name="Fan W."/>
            <person name="Wang S."/>
            <person name="Wang H."/>
            <person name="Wang A."/>
            <person name="Jiang F."/>
            <person name="Liu H."/>
            <person name="Zhao H."/>
            <person name="Xu D."/>
            <person name="Zhang Y."/>
        </authorList>
    </citation>
    <scope>NUCLEOTIDE SEQUENCE [LARGE SCALE GENOMIC DNA]</scope>
    <source>
        <strain evidence="2">cv. Yunnan</strain>
    </source>
</reference>
<reference evidence="1 2" key="2">
    <citation type="journal article" date="2022" name="Mol. Ecol. Resour.">
        <title>The genomes of chicory, endive, great burdock and yacon provide insights into Asteraceae paleo-polyploidization history and plant inulin production.</title>
        <authorList>
            <person name="Fan W."/>
            <person name="Wang S."/>
            <person name="Wang H."/>
            <person name="Wang A."/>
            <person name="Jiang F."/>
            <person name="Liu H."/>
            <person name="Zhao H."/>
            <person name="Xu D."/>
            <person name="Zhang Y."/>
        </authorList>
    </citation>
    <scope>NUCLEOTIDE SEQUENCE [LARGE SCALE GENOMIC DNA]</scope>
    <source>
        <strain evidence="2">cv. Yunnan</strain>
        <tissue evidence="1">Leaves</tissue>
    </source>
</reference>
<accession>A0ACB9A1H4</accession>
<comment type="caution">
    <text evidence="1">The sequence shown here is derived from an EMBL/GenBank/DDBJ whole genome shotgun (WGS) entry which is preliminary data.</text>
</comment>
<organism evidence="1 2">
    <name type="scientific">Smallanthus sonchifolius</name>
    <dbReference type="NCBI Taxonomy" id="185202"/>
    <lineage>
        <taxon>Eukaryota</taxon>
        <taxon>Viridiplantae</taxon>
        <taxon>Streptophyta</taxon>
        <taxon>Embryophyta</taxon>
        <taxon>Tracheophyta</taxon>
        <taxon>Spermatophyta</taxon>
        <taxon>Magnoliopsida</taxon>
        <taxon>eudicotyledons</taxon>
        <taxon>Gunneridae</taxon>
        <taxon>Pentapetalae</taxon>
        <taxon>asterids</taxon>
        <taxon>campanulids</taxon>
        <taxon>Asterales</taxon>
        <taxon>Asteraceae</taxon>
        <taxon>Asteroideae</taxon>
        <taxon>Heliantheae alliance</taxon>
        <taxon>Millerieae</taxon>
        <taxon>Smallanthus</taxon>
    </lineage>
</organism>
<dbReference type="Proteomes" id="UP001056120">
    <property type="component" value="Linkage Group LG25"/>
</dbReference>
<evidence type="ECO:0000313" key="2">
    <source>
        <dbReference type="Proteomes" id="UP001056120"/>
    </source>
</evidence>
<sequence length="422" mass="46541">MANENEPAKLLLPYLQRADELQKHEPLVSYYCRLYAMERGLKIPQSERTKTTSSILVSLMKQLEKDKKSLQLGPDDHLHLEGFASNVFAKADKQDRAGKADLNTAKTFYAASVFFEILNQFSDVQPDLEQKQKYAAWKAADIRKAIKEGRKPVPGPPGGDNDLSDTSSSGYDLEPSRSEPPSTTGLPPESQPPPLFHERKDSQRSIGSPPPSLQDIPPPPSSHIQKSPPSNFQPPSSTISPPPPPPPTYSSDDYPSNNFQQHPSQIYHHPSSYPQEPQHHISQNYPSQDPSFPYPNFQSYPSFSETTLPPAPPHYPSSYYQGSELPYSSPAARPTDYQYTAQYNPNAANGSGPVPEPAPVPAPPSAQSYQYDSNYQPAPEKIAEAHKAARFAVGALAFDDVFVAVDYLKKSLELLTNPSASV</sequence>
<keyword evidence="2" id="KW-1185">Reference proteome</keyword>
<protein>
    <submittedName>
        <fullName evidence="1">Uncharacterized protein</fullName>
    </submittedName>
</protein>
<evidence type="ECO:0000313" key="1">
    <source>
        <dbReference type="EMBL" id="KAI3703804.1"/>
    </source>
</evidence>
<name>A0ACB9A1H4_9ASTR</name>